<dbReference type="InterPro" id="IPR050490">
    <property type="entry name" value="Bact_solute-bd_prot1"/>
</dbReference>
<name>A0ABD4AB66_9BACI</name>
<dbReference type="InterPro" id="IPR006059">
    <property type="entry name" value="SBP"/>
</dbReference>
<feature type="chain" id="PRO_5044743577" description="ABC transporter substrate-binding protein" evidence="1">
    <location>
        <begin position="23"/>
        <end position="455"/>
    </location>
</feature>
<dbReference type="AlphaFoldDB" id="A0ABD4AB66"/>
<evidence type="ECO:0000256" key="1">
    <source>
        <dbReference type="SAM" id="SignalP"/>
    </source>
</evidence>
<evidence type="ECO:0000313" key="3">
    <source>
        <dbReference type="Proteomes" id="UP000032076"/>
    </source>
</evidence>
<organism evidence="2 3">
    <name type="scientific">Caldibacillus thermoamylovorans</name>
    <dbReference type="NCBI Taxonomy" id="35841"/>
    <lineage>
        <taxon>Bacteria</taxon>
        <taxon>Bacillati</taxon>
        <taxon>Bacillota</taxon>
        <taxon>Bacilli</taxon>
        <taxon>Bacillales</taxon>
        <taxon>Bacillaceae</taxon>
        <taxon>Caldibacillus</taxon>
    </lineage>
</organism>
<evidence type="ECO:0000313" key="2">
    <source>
        <dbReference type="EMBL" id="KIO74358.1"/>
    </source>
</evidence>
<dbReference type="Proteomes" id="UP000032076">
    <property type="component" value="Unassembled WGS sequence"/>
</dbReference>
<accession>A0ABD4AB66</accession>
<dbReference type="KEGG" id="bthv:CQJ30_17315"/>
<dbReference type="SUPFAM" id="SSF53850">
    <property type="entry name" value="Periplasmic binding protein-like II"/>
    <property type="match status" value="1"/>
</dbReference>
<dbReference type="PANTHER" id="PTHR43649">
    <property type="entry name" value="ARABINOSE-BINDING PROTEIN-RELATED"/>
    <property type="match status" value="1"/>
</dbReference>
<dbReference type="EMBL" id="JXLU01000004">
    <property type="protein sequence ID" value="KIO74358.1"/>
    <property type="molecule type" value="Genomic_DNA"/>
</dbReference>
<reference evidence="2 3" key="1">
    <citation type="submission" date="2015-01" db="EMBL/GenBank/DDBJ databases">
        <title>Draft Genome Sequences of Four Bacillus thermoamylovorans Strains, Isolated From Food Products.</title>
        <authorList>
            <person name="Krawcyk A.O."/>
            <person name="Berendsen E.M."/>
            <person name="Eijlander R.T."/>
            <person name="de Jong A."/>
            <person name="Wells-Bennik M."/>
            <person name="Kuipers O.P."/>
        </authorList>
    </citation>
    <scope>NUCLEOTIDE SEQUENCE [LARGE SCALE GENOMIC DNA]</scope>
    <source>
        <strain evidence="2 3">B4167</strain>
    </source>
</reference>
<dbReference type="Pfam" id="PF01547">
    <property type="entry name" value="SBP_bac_1"/>
    <property type="match status" value="1"/>
</dbReference>
<keyword evidence="1" id="KW-0732">Signal</keyword>
<dbReference type="Gene3D" id="3.40.190.10">
    <property type="entry name" value="Periplasmic binding protein-like II"/>
    <property type="match status" value="2"/>
</dbReference>
<evidence type="ECO:0008006" key="4">
    <source>
        <dbReference type="Google" id="ProtNLM"/>
    </source>
</evidence>
<feature type="signal peptide" evidence="1">
    <location>
        <begin position="1"/>
        <end position="22"/>
    </location>
</feature>
<dbReference type="RefSeq" id="WP_041901892.1">
    <property type="nucleotide sequence ID" value="NZ_CP023704.1"/>
</dbReference>
<comment type="caution">
    <text evidence="2">The sequence shown here is derived from an EMBL/GenBank/DDBJ whole genome shotgun (WGS) entry which is preliminary data.</text>
</comment>
<dbReference type="PANTHER" id="PTHR43649:SF14">
    <property type="entry name" value="BLR3389 PROTEIN"/>
    <property type="match status" value="1"/>
</dbReference>
<dbReference type="PROSITE" id="PS51257">
    <property type="entry name" value="PROKAR_LIPOPROTEIN"/>
    <property type="match status" value="1"/>
</dbReference>
<gene>
    <name evidence="2" type="ORF">B4167_1486</name>
</gene>
<protein>
    <recommendedName>
        <fullName evidence="4">ABC transporter substrate-binding protein</fullName>
    </recommendedName>
</protein>
<proteinExistence type="predicted"/>
<sequence>MGKVKKSAMIILSVLVFLGACSNDESSSSNKGNSNSDATEIKITWRGLGENDNIRRYLEEFESEFEAENSDIDIVLSPIIASEGDYFSKVALSLQSKDTAPDIVSEDTFMLSSDANAGYLKNLDEYVSSWDEWDQFIENIKNGVLGEDGSVYAIPTTTDSRGLWFNKKVFKDAGLPLDWQPKSWEDILDAAKKIKESNPDVIPLAMNVAKVNGEATSMQTFEMLLYGTGETLYDDETGKWNVNGQGLLDSLTFIDEMMNKEKLGPSLSIALTSNYGSVMTQDLLPNGGVGIVLDGSWNIGNYLEGGAVPLEDPEAVLGFAAMPTQNGQKPGTVTMSGGWSWAIPANSKNHDDAWKVIQAMSTKESQAKRAVIEGVLTVREDSAQSPDYAQRPFIESATKALENSYFRPKSDLYPNVSIEIQNAVEAVASGSMTPKEALKNYKEAVIKIVGKENTY</sequence>